<name>Q6IIZ0_DROME</name>
<protein>
    <submittedName>
        <fullName evidence="3">HDC16501</fullName>
    </submittedName>
</protein>
<feature type="region of interest" description="Disordered" evidence="1">
    <location>
        <begin position="109"/>
        <end position="140"/>
    </location>
</feature>
<keyword evidence="2" id="KW-0732">Signal</keyword>
<dbReference type="EMBL" id="BK002926">
    <property type="protein sequence ID" value="DAA04431.1"/>
    <property type="molecule type" value="Genomic_DNA"/>
</dbReference>
<evidence type="ECO:0000256" key="1">
    <source>
        <dbReference type="SAM" id="MobiDB-lite"/>
    </source>
</evidence>
<dbReference type="AlphaFoldDB" id="Q6IIZ0"/>
<proteinExistence type="predicted"/>
<feature type="chain" id="PRO_5004274512" evidence="2">
    <location>
        <begin position="19"/>
        <end position="140"/>
    </location>
</feature>
<evidence type="ECO:0000256" key="2">
    <source>
        <dbReference type="SAM" id="SignalP"/>
    </source>
</evidence>
<reference evidence="3" key="1">
    <citation type="journal article" date="2003" name="Genome Biol.">
        <title>An integrated gene annotation and transcriptional profiling approach towards the full gene content of the Drosophila genome.</title>
        <authorList>
            <person name="Hild M."/>
            <person name="Beckmann B."/>
            <person name="Haas S.A."/>
            <person name="Koch B."/>
            <person name="Solovyev V."/>
            <person name="Busold C."/>
            <person name="Fellenberg K."/>
            <person name="Boutros M."/>
            <person name="Vingron M."/>
            <person name="Sauer F."/>
            <person name="Hoheisel J.D."/>
            <person name="Paro R."/>
        </authorList>
    </citation>
    <scope>NUCLEOTIDE SEQUENCE</scope>
</reference>
<gene>
    <name evidence="3" type="ORF">HDC16501</name>
</gene>
<accession>Q6IIZ0</accession>
<organism evidence="3">
    <name type="scientific">Drosophila melanogaster</name>
    <name type="common">Fruit fly</name>
    <dbReference type="NCBI Taxonomy" id="7227"/>
    <lineage>
        <taxon>Eukaryota</taxon>
        <taxon>Metazoa</taxon>
        <taxon>Ecdysozoa</taxon>
        <taxon>Arthropoda</taxon>
        <taxon>Hexapoda</taxon>
        <taxon>Insecta</taxon>
        <taxon>Pterygota</taxon>
        <taxon>Neoptera</taxon>
        <taxon>Endopterygota</taxon>
        <taxon>Diptera</taxon>
        <taxon>Brachycera</taxon>
        <taxon>Muscomorpha</taxon>
        <taxon>Ephydroidea</taxon>
        <taxon>Drosophilidae</taxon>
        <taxon>Drosophila</taxon>
        <taxon>Sophophora</taxon>
    </lineage>
</organism>
<feature type="signal peptide" evidence="2">
    <location>
        <begin position="1"/>
        <end position="18"/>
    </location>
</feature>
<evidence type="ECO:0000313" key="3">
    <source>
        <dbReference type="EMBL" id="DAA04431.1"/>
    </source>
</evidence>
<sequence length="140" mass="15403">MAPLCTVLLMVPPLSSLAFVLKTGTVANALHQFGPGPAARLIYPCTSCAYIEPMEHIEQVLGPDFNKQEDEEMNTTTAIRAERATSTTIANSQTISLRKAFLRHSQGRTFGQRADDRMWSQDASSVPKDLELQSSDHPND</sequence>